<evidence type="ECO:0000256" key="7">
    <source>
        <dbReference type="ARBA" id="ARBA00022723"/>
    </source>
</evidence>
<dbReference type="InterPro" id="IPR009056">
    <property type="entry name" value="Cyt_c-like_dom"/>
</dbReference>
<keyword evidence="13" id="KW-0472">Membrane</keyword>
<dbReference type="Pfam" id="PF02167">
    <property type="entry name" value="Cytochrom_C1"/>
    <property type="match status" value="2"/>
</dbReference>
<evidence type="ECO:0000256" key="5">
    <source>
        <dbReference type="ARBA" id="ARBA00022660"/>
    </source>
</evidence>
<gene>
    <name evidence="16" type="ORF">TEA_017314</name>
</gene>
<dbReference type="Gene3D" id="1.20.5.100">
    <property type="entry name" value="Cytochrome c1, transmembrane anchor, C-terminal"/>
    <property type="match status" value="1"/>
</dbReference>
<dbReference type="PROSITE" id="PS51007">
    <property type="entry name" value="CYTC"/>
    <property type="match status" value="1"/>
</dbReference>
<dbReference type="InterPro" id="IPR021157">
    <property type="entry name" value="Cyt_c1_TM_anchor_C"/>
</dbReference>
<keyword evidence="7 14" id="KW-0479">Metal-binding</keyword>
<evidence type="ECO:0000313" key="16">
    <source>
        <dbReference type="EMBL" id="THG14064.1"/>
    </source>
</evidence>
<feature type="binding site" description="covalent" evidence="14">
    <location>
        <position position="203"/>
    </location>
    <ligand>
        <name>heme c</name>
        <dbReference type="ChEBI" id="CHEBI:61717"/>
    </ligand>
</feature>
<keyword evidence="3" id="KW-0813">Transport</keyword>
<evidence type="ECO:0000256" key="6">
    <source>
        <dbReference type="ARBA" id="ARBA00022692"/>
    </source>
</evidence>
<dbReference type="GO" id="GO:0006122">
    <property type="term" value="P:mitochondrial electron transport, ubiquinol to cytochrome c"/>
    <property type="evidence" value="ECO:0007669"/>
    <property type="project" value="TreeGrafter"/>
</dbReference>
<organism evidence="16 17">
    <name type="scientific">Camellia sinensis var. sinensis</name>
    <name type="common">China tea</name>
    <dbReference type="NCBI Taxonomy" id="542762"/>
    <lineage>
        <taxon>Eukaryota</taxon>
        <taxon>Viridiplantae</taxon>
        <taxon>Streptophyta</taxon>
        <taxon>Embryophyta</taxon>
        <taxon>Tracheophyta</taxon>
        <taxon>Spermatophyta</taxon>
        <taxon>Magnoliopsida</taxon>
        <taxon>eudicotyledons</taxon>
        <taxon>Gunneridae</taxon>
        <taxon>Pentapetalae</taxon>
        <taxon>asterids</taxon>
        <taxon>Ericales</taxon>
        <taxon>Theaceae</taxon>
        <taxon>Camellia</taxon>
    </lineage>
</organism>
<dbReference type="InterPro" id="IPR036909">
    <property type="entry name" value="Cyt_c-like_dom_sf"/>
</dbReference>
<dbReference type="GO" id="GO:0046872">
    <property type="term" value="F:metal ion binding"/>
    <property type="evidence" value="ECO:0007669"/>
    <property type="project" value="UniProtKB-KW"/>
</dbReference>
<dbReference type="FunFam" id="1.20.5.100:FF:000003">
    <property type="entry name" value="Cytochrome c1, heme protein, mitochondrial"/>
    <property type="match status" value="1"/>
</dbReference>
<dbReference type="GO" id="GO:0005743">
    <property type="term" value="C:mitochondrial inner membrane"/>
    <property type="evidence" value="ECO:0007669"/>
    <property type="project" value="UniProtKB-SubCell"/>
</dbReference>
<evidence type="ECO:0000256" key="3">
    <source>
        <dbReference type="ARBA" id="ARBA00022448"/>
    </source>
</evidence>
<keyword evidence="8" id="KW-0999">Mitochondrion inner membrane</keyword>
<keyword evidence="12" id="KW-0496">Mitochondrion</keyword>
<evidence type="ECO:0000313" key="17">
    <source>
        <dbReference type="Proteomes" id="UP000306102"/>
    </source>
</evidence>
<dbReference type="AlphaFoldDB" id="A0A4S4EDW1"/>
<evidence type="ECO:0000256" key="12">
    <source>
        <dbReference type="ARBA" id="ARBA00023128"/>
    </source>
</evidence>
<accession>A0A4S4EDW1</accession>
<keyword evidence="4 14" id="KW-0349">Heme</keyword>
<feature type="binding site" description="covalent" evidence="14">
    <location>
        <position position="124"/>
    </location>
    <ligand>
        <name>heme c</name>
        <dbReference type="ChEBI" id="CHEBI:61717"/>
    </ligand>
</feature>
<keyword evidence="11 14" id="KW-0408">Iron</keyword>
<comment type="similarity">
    <text evidence="2">Belongs to the cytochrome c family.</text>
</comment>
<dbReference type="PANTHER" id="PTHR10266">
    <property type="entry name" value="CYTOCHROME C1"/>
    <property type="match status" value="1"/>
</dbReference>
<keyword evidence="17" id="KW-1185">Reference proteome</keyword>
<evidence type="ECO:0000256" key="13">
    <source>
        <dbReference type="ARBA" id="ARBA00023136"/>
    </source>
</evidence>
<dbReference type="Gene3D" id="1.10.760.10">
    <property type="entry name" value="Cytochrome c-like domain"/>
    <property type="match status" value="2"/>
</dbReference>
<keyword evidence="10" id="KW-1133">Transmembrane helix</keyword>
<proteinExistence type="inferred from homology"/>
<reference evidence="16 17" key="1">
    <citation type="journal article" date="2018" name="Proc. Natl. Acad. Sci. U.S.A.">
        <title>Draft genome sequence of Camellia sinensis var. sinensis provides insights into the evolution of the tea genome and tea quality.</title>
        <authorList>
            <person name="Wei C."/>
            <person name="Yang H."/>
            <person name="Wang S."/>
            <person name="Zhao J."/>
            <person name="Liu C."/>
            <person name="Gao L."/>
            <person name="Xia E."/>
            <person name="Lu Y."/>
            <person name="Tai Y."/>
            <person name="She G."/>
            <person name="Sun J."/>
            <person name="Cao H."/>
            <person name="Tong W."/>
            <person name="Gao Q."/>
            <person name="Li Y."/>
            <person name="Deng W."/>
            <person name="Jiang X."/>
            <person name="Wang W."/>
            <person name="Chen Q."/>
            <person name="Zhang S."/>
            <person name="Li H."/>
            <person name="Wu J."/>
            <person name="Wang P."/>
            <person name="Li P."/>
            <person name="Shi C."/>
            <person name="Zheng F."/>
            <person name="Jian J."/>
            <person name="Huang B."/>
            <person name="Shan D."/>
            <person name="Shi M."/>
            <person name="Fang C."/>
            <person name="Yue Y."/>
            <person name="Li F."/>
            <person name="Li D."/>
            <person name="Wei S."/>
            <person name="Han B."/>
            <person name="Jiang C."/>
            <person name="Yin Y."/>
            <person name="Xia T."/>
            <person name="Zhang Z."/>
            <person name="Bennetzen J.L."/>
            <person name="Zhao S."/>
            <person name="Wan X."/>
        </authorList>
    </citation>
    <scope>NUCLEOTIDE SEQUENCE [LARGE SCALE GENOMIC DNA]</scope>
    <source>
        <strain evidence="17">cv. Shuchazao</strain>
        <tissue evidence="16">Leaf</tissue>
    </source>
</reference>
<dbReference type="InterPro" id="IPR002326">
    <property type="entry name" value="Cyt_c1"/>
</dbReference>
<dbReference type="SUPFAM" id="SSF81496">
    <property type="entry name" value="Cytochrome c1 subunit of cytochrome bc1 complex (Ubiquinol-cytochrome c reductase), transmembrane anchor"/>
    <property type="match status" value="1"/>
</dbReference>
<evidence type="ECO:0000256" key="10">
    <source>
        <dbReference type="ARBA" id="ARBA00022989"/>
    </source>
</evidence>
<dbReference type="SUPFAM" id="SSF46626">
    <property type="entry name" value="Cytochrome c"/>
    <property type="match status" value="1"/>
</dbReference>
<evidence type="ECO:0000256" key="14">
    <source>
        <dbReference type="PIRSR" id="PIRSR602326-1"/>
    </source>
</evidence>
<evidence type="ECO:0000256" key="9">
    <source>
        <dbReference type="ARBA" id="ARBA00022982"/>
    </source>
</evidence>
<dbReference type="PRINTS" id="PR00603">
    <property type="entry name" value="CYTOCHROMEC1"/>
</dbReference>
<evidence type="ECO:0000256" key="8">
    <source>
        <dbReference type="ARBA" id="ARBA00022792"/>
    </source>
</evidence>
<dbReference type="Proteomes" id="UP000306102">
    <property type="component" value="Unassembled WGS sequence"/>
</dbReference>
<dbReference type="PANTHER" id="PTHR10266:SF3">
    <property type="entry name" value="CYTOCHROME C1, HEME PROTEIN, MITOCHONDRIAL"/>
    <property type="match status" value="1"/>
</dbReference>
<name>A0A4S4EDW1_CAMSN</name>
<dbReference type="EMBL" id="SDRB02005559">
    <property type="protein sequence ID" value="THG14064.1"/>
    <property type="molecule type" value="Genomic_DNA"/>
</dbReference>
<dbReference type="GO" id="GO:0009055">
    <property type="term" value="F:electron transfer activity"/>
    <property type="evidence" value="ECO:0007669"/>
    <property type="project" value="InterPro"/>
</dbReference>
<evidence type="ECO:0000256" key="11">
    <source>
        <dbReference type="ARBA" id="ARBA00023004"/>
    </source>
</evidence>
<protein>
    <recommendedName>
        <fullName evidence="15">Cytochrome c domain-containing protein</fullName>
    </recommendedName>
</protein>
<feature type="domain" description="Cytochrome c" evidence="15">
    <location>
        <begin position="107"/>
        <end position="219"/>
    </location>
</feature>
<comment type="subcellular location">
    <subcellularLocation>
        <location evidence="1">Mitochondrion inner membrane</location>
    </subcellularLocation>
</comment>
<feature type="binding site" description="covalent" evidence="14">
    <location>
        <position position="120"/>
    </location>
    <ligand>
        <name>heme c</name>
        <dbReference type="ChEBI" id="CHEBI:61717"/>
    </ligand>
</feature>
<comment type="cofactor">
    <cofactor evidence="14">
        <name>heme c</name>
        <dbReference type="ChEBI" id="CHEBI:61717"/>
    </cofactor>
    <text evidence="14">Binds 1 heme c group covalently per subunit.</text>
</comment>
<dbReference type="STRING" id="542762.A0A4S4EDW1"/>
<evidence type="ECO:0000256" key="1">
    <source>
        <dbReference type="ARBA" id="ARBA00004273"/>
    </source>
</evidence>
<comment type="caution">
    <text evidence="16">The sequence shown here is derived from an EMBL/GenBank/DDBJ whole genome shotgun (WGS) entry which is preliminary data.</text>
</comment>
<feature type="binding site" description="covalent" evidence="14">
    <location>
        <position position="123"/>
    </location>
    <ligand>
        <name>heme c</name>
        <dbReference type="ChEBI" id="CHEBI:61717"/>
    </ligand>
</feature>
<keyword evidence="5" id="KW-0679">Respiratory chain</keyword>
<dbReference type="GO" id="GO:0020037">
    <property type="term" value="F:heme binding"/>
    <property type="evidence" value="ECO:0007669"/>
    <property type="project" value="InterPro"/>
</dbReference>
<keyword evidence="9" id="KW-0249">Electron transport</keyword>
<evidence type="ECO:0000256" key="4">
    <source>
        <dbReference type="ARBA" id="ARBA00022617"/>
    </source>
</evidence>
<sequence>MSIRQILKNVGYGQENHGTGAPEIKNERPIGYPLAPPILSSLVSKKDQEGAGSAGMKSLRAFALLGAGVSGLLSFTTIAAADEAEHGLPCPNYPWPHEGILSSYDHASIRRGHQVYQQVCASCHSMSLISYRDLAGVAYTEEETKAMAAEIEVVDGPNDEGEMFTRPGKLSDRFPQPYPNEQAARSEKVCIITLTFLGEAIAMPKMLIDGAVEYEDGTPATESQMGKDVVTFLSWAAEPEMEERKLMGFKWIFVLSLALLQAAYYRRMRWSVLKSLSSMYLVDPVIFRLIIVVVGDGENKSGALNNAHELSCCVCASEVLLALFEMIPHSLSWGQFGVIL</sequence>
<evidence type="ECO:0000256" key="2">
    <source>
        <dbReference type="ARBA" id="ARBA00006488"/>
    </source>
</evidence>
<evidence type="ECO:0000259" key="15">
    <source>
        <dbReference type="PROSITE" id="PS51007"/>
    </source>
</evidence>
<keyword evidence="6" id="KW-0812">Transmembrane</keyword>